<feature type="transmembrane region" description="Helical" evidence="5">
    <location>
        <begin position="181"/>
        <end position="206"/>
    </location>
</feature>
<evidence type="ECO:0000256" key="2">
    <source>
        <dbReference type="ARBA" id="ARBA00022692"/>
    </source>
</evidence>
<keyword evidence="3 5" id="KW-1133">Transmembrane helix</keyword>
<organism evidence="7 8">
    <name type="scientific">Clostridium chauvoei JF4335</name>
    <dbReference type="NCBI Taxonomy" id="1351755"/>
    <lineage>
        <taxon>Bacteria</taxon>
        <taxon>Bacillati</taxon>
        <taxon>Bacillota</taxon>
        <taxon>Clostridia</taxon>
        <taxon>Eubacteriales</taxon>
        <taxon>Clostridiaceae</taxon>
        <taxon>Clostridium</taxon>
    </lineage>
</organism>
<dbReference type="STRING" id="1351755.CCH01_00620"/>
<evidence type="ECO:0000313" key="7">
    <source>
        <dbReference type="EMBL" id="SLK10397.1"/>
    </source>
</evidence>
<feature type="transmembrane region" description="Helical" evidence="5">
    <location>
        <begin position="21"/>
        <end position="40"/>
    </location>
</feature>
<dbReference type="Gene3D" id="3.40.1710.10">
    <property type="entry name" value="abc type-2 transporter like domain"/>
    <property type="match status" value="1"/>
</dbReference>
<evidence type="ECO:0000259" key="6">
    <source>
        <dbReference type="Pfam" id="PF12698"/>
    </source>
</evidence>
<evidence type="ECO:0000256" key="3">
    <source>
        <dbReference type="ARBA" id="ARBA00022989"/>
    </source>
</evidence>
<protein>
    <recommendedName>
        <fullName evidence="6">ABC-2 type transporter transmembrane domain-containing protein</fullName>
    </recommendedName>
</protein>
<keyword evidence="4 5" id="KW-0472">Membrane</keyword>
<dbReference type="GeneID" id="66300285"/>
<dbReference type="RefSeq" id="WP_079481002.1">
    <property type="nucleotide sequence ID" value="NZ_CBML010000007.1"/>
</dbReference>
<dbReference type="OrthoDB" id="5486437at2"/>
<keyword evidence="8" id="KW-1185">Reference proteome</keyword>
<comment type="subcellular location">
    <subcellularLocation>
        <location evidence="1">Membrane</location>
        <topology evidence="1">Multi-pass membrane protein</topology>
    </subcellularLocation>
</comment>
<name>A0A1U6IQT6_9CLOT</name>
<dbReference type="GO" id="GO:0140359">
    <property type="term" value="F:ABC-type transporter activity"/>
    <property type="evidence" value="ECO:0007669"/>
    <property type="project" value="InterPro"/>
</dbReference>
<dbReference type="PANTHER" id="PTHR43471">
    <property type="entry name" value="ABC TRANSPORTER PERMEASE"/>
    <property type="match status" value="1"/>
</dbReference>
<dbReference type="Pfam" id="PF12698">
    <property type="entry name" value="ABC2_membrane_3"/>
    <property type="match status" value="1"/>
</dbReference>
<evidence type="ECO:0000256" key="4">
    <source>
        <dbReference type="ARBA" id="ARBA00023136"/>
    </source>
</evidence>
<keyword evidence="2 5" id="KW-0812">Transmembrane</keyword>
<dbReference type="GO" id="GO:0016020">
    <property type="term" value="C:membrane"/>
    <property type="evidence" value="ECO:0007669"/>
    <property type="project" value="UniProtKB-SubCell"/>
</dbReference>
<dbReference type="EMBL" id="LT799839">
    <property type="protein sequence ID" value="SLK10397.1"/>
    <property type="molecule type" value="Genomic_DNA"/>
</dbReference>
<evidence type="ECO:0000256" key="5">
    <source>
        <dbReference type="SAM" id="Phobius"/>
    </source>
</evidence>
<evidence type="ECO:0000313" key="8">
    <source>
        <dbReference type="Proteomes" id="UP000190476"/>
    </source>
</evidence>
<accession>A0A1U6IQT6</accession>
<sequence length="395" mass="43914">MSNFLTVLKKELLDIFRDKKTLVFTLILPILLYPLMFKFMSSSMQKTQQDVEKEINIVIDGDSNSLMAKTLTSLENIKTPKVESPTESLKKGDIQLIVKIPENFDKDISEGKQASIELLIDEESNKSMLASSMVNSVYDTYKETIVQARLNEKGIDPSILKPFDIEVKSGINVDTDKVNGVASMLLTMIPTLIVILMISSTVGMAADLGAGEKERFTFEPLLSTSAKRDALLWGKIAALCTVSFTALMANLVVMIVSMQKFMSFGTDALNFKLTPSTIIGMLIVCVLLLVTLCSMQISVSLYARSTKEANSYLTAITMPTMLLAFIPYITDAKNINPVFFNIPITNSICLMKEFVVGIFNVKHIAIVLGWHIVYIVAAIIFAKFMFSKEEVIFRN</sequence>
<feature type="domain" description="ABC-2 type transporter transmembrane" evidence="6">
    <location>
        <begin position="19"/>
        <end position="382"/>
    </location>
</feature>
<dbReference type="Proteomes" id="UP000190476">
    <property type="component" value="Chromosome I"/>
</dbReference>
<feature type="transmembrane region" description="Helical" evidence="5">
    <location>
        <begin position="278"/>
        <end position="299"/>
    </location>
</feature>
<evidence type="ECO:0000256" key="1">
    <source>
        <dbReference type="ARBA" id="ARBA00004141"/>
    </source>
</evidence>
<feature type="transmembrane region" description="Helical" evidence="5">
    <location>
        <begin position="311"/>
        <end position="330"/>
    </location>
</feature>
<dbReference type="PANTHER" id="PTHR43471:SF3">
    <property type="entry name" value="ABC TRANSPORTER PERMEASE PROTEIN NATB"/>
    <property type="match status" value="1"/>
</dbReference>
<dbReference type="AlphaFoldDB" id="A0A1U6IQT6"/>
<feature type="transmembrane region" description="Helical" evidence="5">
    <location>
        <begin position="364"/>
        <end position="386"/>
    </location>
</feature>
<dbReference type="InterPro" id="IPR013525">
    <property type="entry name" value="ABC2_TM"/>
</dbReference>
<proteinExistence type="predicted"/>
<feature type="transmembrane region" description="Helical" evidence="5">
    <location>
        <begin position="236"/>
        <end position="258"/>
    </location>
</feature>
<gene>
    <name evidence="7" type="ORF">CCH01_00620</name>
</gene>
<reference evidence="8" key="1">
    <citation type="submission" date="2017-03" db="EMBL/GenBank/DDBJ databases">
        <authorList>
            <person name="Falquet L."/>
            <person name="Falquet L."/>
        </authorList>
    </citation>
    <scope>NUCLEOTIDE SEQUENCE [LARGE SCALE GENOMIC DNA]</scope>
</reference>